<evidence type="ECO:0000256" key="13">
    <source>
        <dbReference type="ARBA" id="ARBA00023134"/>
    </source>
</evidence>
<dbReference type="PANTHER" id="PTHR34848">
    <property type="match status" value="1"/>
</dbReference>
<feature type="binding site" evidence="16">
    <location>
        <begin position="42"/>
        <end position="44"/>
    </location>
    <ligand>
        <name>GTP</name>
        <dbReference type="ChEBI" id="CHEBI:37565"/>
    </ligand>
</feature>
<keyword evidence="8 14" id="KW-0169">Cobalamin biosynthesis</keyword>
<dbReference type="GO" id="GO:0005524">
    <property type="term" value="F:ATP binding"/>
    <property type="evidence" value="ECO:0007669"/>
    <property type="project" value="UniProtKB-UniRule"/>
</dbReference>
<feature type="binding site" evidence="16">
    <location>
        <begin position="59"/>
        <end position="62"/>
    </location>
    <ligand>
        <name>GTP</name>
        <dbReference type="ChEBI" id="CHEBI:37565"/>
    </ligand>
</feature>
<dbReference type="Proteomes" id="UP000183900">
    <property type="component" value="Unassembled WGS sequence"/>
</dbReference>
<evidence type="ECO:0000256" key="4">
    <source>
        <dbReference type="ARBA" id="ARBA00003889"/>
    </source>
</evidence>
<dbReference type="Pfam" id="PF02283">
    <property type="entry name" value="CobU"/>
    <property type="match status" value="1"/>
</dbReference>
<dbReference type="GO" id="GO:0008820">
    <property type="term" value="F:cobinamide phosphate guanylyltransferase activity"/>
    <property type="evidence" value="ECO:0007669"/>
    <property type="project" value="UniProtKB-UniRule"/>
</dbReference>
<evidence type="ECO:0000256" key="11">
    <source>
        <dbReference type="ARBA" id="ARBA00022777"/>
    </source>
</evidence>
<comment type="pathway">
    <text evidence="6 14">Cofactor biosynthesis; adenosylcobalamin biosynthesis; adenosylcobalamin from cob(II)yrinate a,c-diamide: step 5/7.</text>
</comment>
<sequence length="190" mass="19907">MAQAEGQGAALSVLVTGGARSGKSRYAEQLILGSGLEPVYVATSAAWDGEMEARIGLHRTRRGGEWCTIEDKGGIGADLTDVLRREAVPGRAVLVDCLTLWLTNLTMAEADLAAATQALCALVPNLPAPVVFVSNEVGLGIVPDNAMARQFRDAQGRLNQELAAVCSRVVFVAAGLPLLLKPSSQPDISL</sequence>
<comment type="catalytic activity">
    <reaction evidence="2 14">
        <text>adenosylcob(III)inamide phosphate + GTP + H(+) = adenosylcob(III)inamide-GDP + diphosphate</text>
        <dbReference type="Rhea" id="RHEA:22712"/>
        <dbReference type="ChEBI" id="CHEBI:15378"/>
        <dbReference type="ChEBI" id="CHEBI:33019"/>
        <dbReference type="ChEBI" id="CHEBI:37565"/>
        <dbReference type="ChEBI" id="CHEBI:58502"/>
        <dbReference type="ChEBI" id="CHEBI:60487"/>
        <dbReference type="EC" id="2.7.7.62"/>
    </reaction>
</comment>
<proteinExistence type="inferred from homology"/>
<dbReference type="PIRSF" id="PIRSF006135">
    <property type="entry name" value="CobU"/>
    <property type="match status" value="1"/>
</dbReference>
<evidence type="ECO:0000256" key="10">
    <source>
        <dbReference type="ARBA" id="ARBA00022741"/>
    </source>
</evidence>
<evidence type="ECO:0000256" key="6">
    <source>
        <dbReference type="ARBA" id="ARBA00005159"/>
    </source>
</evidence>
<dbReference type="UniPathway" id="UPA00148">
    <property type="reaction ID" value="UER00236"/>
</dbReference>
<dbReference type="OrthoDB" id="9788370at2"/>
<keyword evidence="9 14" id="KW-0808">Transferase</keyword>
<evidence type="ECO:0000313" key="17">
    <source>
        <dbReference type="EMBL" id="CUA99835.1"/>
    </source>
</evidence>
<feature type="binding site" evidence="16">
    <location>
        <begin position="17"/>
        <end position="24"/>
    </location>
    <ligand>
        <name>GTP</name>
        <dbReference type="ChEBI" id="CHEBI:37565"/>
    </ligand>
</feature>
<keyword evidence="10 14" id="KW-0547">Nucleotide-binding</keyword>
<dbReference type="EC" id="2.7.1.156" evidence="14"/>
<feature type="active site" description="GMP-histidine intermediate" evidence="15">
    <location>
        <position position="58"/>
    </location>
</feature>
<dbReference type="SUPFAM" id="SSF52540">
    <property type="entry name" value="P-loop containing nucleoside triphosphate hydrolases"/>
    <property type="match status" value="1"/>
</dbReference>
<keyword evidence="18" id="KW-1185">Reference proteome</keyword>
<evidence type="ECO:0000256" key="7">
    <source>
        <dbReference type="ARBA" id="ARBA00007490"/>
    </source>
</evidence>
<keyword evidence="11 14" id="KW-0418">Kinase</keyword>
<evidence type="ECO:0000256" key="3">
    <source>
        <dbReference type="ARBA" id="ARBA00001522"/>
    </source>
</evidence>
<dbReference type="GO" id="GO:0043752">
    <property type="term" value="F:adenosylcobinamide kinase activity"/>
    <property type="evidence" value="ECO:0007669"/>
    <property type="project" value="UniProtKB-EC"/>
</dbReference>
<evidence type="ECO:0000313" key="18">
    <source>
        <dbReference type="Proteomes" id="UP000183900"/>
    </source>
</evidence>
<evidence type="ECO:0000256" key="1">
    <source>
        <dbReference type="ARBA" id="ARBA00000312"/>
    </source>
</evidence>
<evidence type="ECO:0000256" key="15">
    <source>
        <dbReference type="PIRSR" id="PIRSR006135-1"/>
    </source>
</evidence>
<dbReference type="InterPro" id="IPR027417">
    <property type="entry name" value="P-loop_NTPase"/>
</dbReference>
<name>A0A0K6I9L6_9HYPH</name>
<dbReference type="Gene3D" id="3.40.50.300">
    <property type="entry name" value="P-loop containing nucleotide triphosphate hydrolases"/>
    <property type="match status" value="1"/>
</dbReference>
<comment type="pathway">
    <text evidence="5 14">Cofactor biosynthesis; adenosylcobalamin biosynthesis; adenosylcobalamin from cob(II)yrinate a,c-diamide: step 6/7.</text>
</comment>
<dbReference type="EMBL" id="CYHE01000015">
    <property type="protein sequence ID" value="CUA99835.1"/>
    <property type="molecule type" value="Genomic_DNA"/>
</dbReference>
<dbReference type="CDD" id="cd00544">
    <property type="entry name" value="CobU"/>
    <property type="match status" value="1"/>
</dbReference>
<organism evidence="17 18">
    <name type="scientific">Pannonibacter indicus</name>
    <dbReference type="NCBI Taxonomy" id="466044"/>
    <lineage>
        <taxon>Bacteria</taxon>
        <taxon>Pseudomonadati</taxon>
        <taxon>Pseudomonadota</taxon>
        <taxon>Alphaproteobacteria</taxon>
        <taxon>Hyphomicrobiales</taxon>
        <taxon>Stappiaceae</taxon>
        <taxon>Pannonibacter</taxon>
    </lineage>
</organism>
<dbReference type="GO" id="GO:0005525">
    <property type="term" value="F:GTP binding"/>
    <property type="evidence" value="ECO:0007669"/>
    <property type="project" value="UniProtKB-UniRule"/>
</dbReference>
<reference evidence="18" key="1">
    <citation type="submission" date="2015-08" db="EMBL/GenBank/DDBJ databases">
        <authorList>
            <person name="Varghese N."/>
        </authorList>
    </citation>
    <scope>NUCLEOTIDE SEQUENCE [LARGE SCALE GENOMIC DNA]</scope>
    <source>
        <strain evidence="18">DSM 23407</strain>
    </source>
</reference>
<evidence type="ECO:0000256" key="2">
    <source>
        <dbReference type="ARBA" id="ARBA00000711"/>
    </source>
</evidence>
<comment type="function">
    <text evidence="4 14">Catalyzes ATP-dependent phosphorylation of adenosylcobinamide and addition of GMP to adenosylcobinamide phosphate.</text>
</comment>
<accession>A0A0K6I9L6</accession>
<evidence type="ECO:0000256" key="16">
    <source>
        <dbReference type="PIRSR" id="PIRSR006135-2"/>
    </source>
</evidence>
<keyword evidence="12 14" id="KW-0067">ATP-binding</keyword>
<dbReference type="NCBIfam" id="NF004469">
    <property type="entry name" value="PRK05800.1"/>
    <property type="match status" value="1"/>
</dbReference>
<gene>
    <name evidence="17" type="ORF">Ga0061067_11523</name>
</gene>
<keyword evidence="13 14" id="KW-0342">GTP-binding</keyword>
<comment type="similarity">
    <text evidence="7 14">Belongs to the CobU/CobP family.</text>
</comment>
<evidence type="ECO:0000256" key="5">
    <source>
        <dbReference type="ARBA" id="ARBA00004692"/>
    </source>
</evidence>
<protein>
    <recommendedName>
        <fullName evidence="14">Bifunctional adenosylcobalamin biosynthesis protein</fullName>
        <ecNumber evidence="14">2.7.1.156</ecNumber>
        <ecNumber evidence="14">2.7.7.62</ecNumber>
    </recommendedName>
</protein>
<evidence type="ECO:0000256" key="8">
    <source>
        <dbReference type="ARBA" id="ARBA00022573"/>
    </source>
</evidence>
<comment type="catalytic activity">
    <reaction evidence="3">
        <text>adenosylcob(III)inamide + GTP = adenosylcob(III)inamide phosphate + GDP + H(+)</text>
        <dbReference type="Rhea" id="RHEA:15765"/>
        <dbReference type="ChEBI" id="CHEBI:2480"/>
        <dbReference type="ChEBI" id="CHEBI:15378"/>
        <dbReference type="ChEBI" id="CHEBI:37565"/>
        <dbReference type="ChEBI" id="CHEBI:58189"/>
        <dbReference type="ChEBI" id="CHEBI:58502"/>
        <dbReference type="EC" id="2.7.1.156"/>
    </reaction>
</comment>
<dbReference type="AlphaFoldDB" id="A0A0K6I9L6"/>
<dbReference type="PANTHER" id="PTHR34848:SF1">
    <property type="entry name" value="BIFUNCTIONAL ADENOSYLCOBALAMIN BIOSYNTHESIS PROTEIN COBU"/>
    <property type="match status" value="1"/>
</dbReference>
<dbReference type="InterPro" id="IPR003203">
    <property type="entry name" value="CobU/CobP"/>
</dbReference>
<dbReference type="RefSeq" id="WP_055456825.1">
    <property type="nucleotide sequence ID" value="NZ_CYHE01000015.1"/>
</dbReference>
<dbReference type="GO" id="GO:0009236">
    <property type="term" value="P:cobalamin biosynthetic process"/>
    <property type="evidence" value="ECO:0007669"/>
    <property type="project" value="UniProtKB-UniRule"/>
</dbReference>
<dbReference type="EC" id="2.7.7.62" evidence="14"/>
<evidence type="ECO:0000256" key="9">
    <source>
        <dbReference type="ARBA" id="ARBA00022679"/>
    </source>
</evidence>
<feature type="binding site" evidence="16">
    <location>
        <position position="70"/>
    </location>
    <ligand>
        <name>GTP</name>
        <dbReference type="ChEBI" id="CHEBI:37565"/>
    </ligand>
</feature>
<comment type="catalytic activity">
    <reaction evidence="1 14">
        <text>adenosylcob(III)inamide + ATP = adenosylcob(III)inamide phosphate + ADP + H(+)</text>
        <dbReference type="Rhea" id="RHEA:15769"/>
        <dbReference type="ChEBI" id="CHEBI:2480"/>
        <dbReference type="ChEBI" id="CHEBI:15378"/>
        <dbReference type="ChEBI" id="CHEBI:30616"/>
        <dbReference type="ChEBI" id="CHEBI:58502"/>
        <dbReference type="ChEBI" id="CHEBI:456216"/>
        <dbReference type="EC" id="2.7.1.156"/>
    </reaction>
</comment>
<feature type="binding site" evidence="16">
    <location>
        <position position="96"/>
    </location>
    <ligand>
        <name>GTP</name>
        <dbReference type="ChEBI" id="CHEBI:37565"/>
    </ligand>
</feature>
<evidence type="ECO:0000256" key="12">
    <source>
        <dbReference type="ARBA" id="ARBA00022840"/>
    </source>
</evidence>
<evidence type="ECO:0000256" key="14">
    <source>
        <dbReference type="PIRNR" id="PIRNR006135"/>
    </source>
</evidence>